<evidence type="ECO:0000256" key="1">
    <source>
        <dbReference type="ARBA" id="ARBA00004477"/>
    </source>
</evidence>
<comment type="subcellular location">
    <subcellularLocation>
        <location evidence="1 11">Endoplasmic reticulum membrane</location>
        <topology evidence="1 11">Multi-pass membrane protein</topology>
    </subcellularLocation>
</comment>
<dbReference type="PhylomeDB" id="A0A0G4F9Z0"/>
<evidence type="ECO:0000256" key="6">
    <source>
        <dbReference type="ARBA" id="ARBA00022824"/>
    </source>
</evidence>
<feature type="transmembrane region" description="Helical" evidence="11">
    <location>
        <begin position="6"/>
        <end position="23"/>
    </location>
</feature>
<keyword evidence="7 11" id="KW-1133">Transmembrane helix</keyword>
<dbReference type="AlphaFoldDB" id="A0A0G4F9Z0"/>
<keyword evidence="8" id="KW-0443">Lipid metabolism</keyword>
<evidence type="ECO:0000313" key="12">
    <source>
        <dbReference type="EMBL" id="CEM09090.1"/>
    </source>
</evidence>
<gene>
    <name evidence="12" type="ORF">Vbra_14776</name>
</gene>
<dbReference type="PANTHER" id="PTHR12317:SF63">
    <property type="entry name" value="DIACYLGLYCEROL O-ACYLTRANSFERASE 2"/>
    <property type="match status" value="1"/>
</dbReference>
<evidence type="ECO:0000256" key="5">
    <source>
        <dbReference type="ARBA" id="ARBA00022692"/>
    </source>
</evidence>
<proteinExistence type="inferred from homology"/>
<evidence type="ECO:0000256" key="10">
    <source>
        <dbReference type="ARBA" id="ARBA00023315"/>
    </source>
</evidence>
<dbReference type="InterPro" id="IPR007130">
    <property type="entry name" value="DAGAT"/>
</dbReference>
<keyword evidence="4 11" id="KW-0808">Transferase</keyword>
<keyword evidence="3" id="KW-0444">Lipid biosynthesis</keyword>
<dbReference type="InParanoid" id="A0A0G4F9Z0"/>
<evidence type="ECO:0000256" key="4">
    <source>
        <dbReference type="ARBA" id="ARBA00022679"/>
    </source>
</evidence>
<keyword evidence="10" id="KW-0012">Acyltransferase</keyword>
<evidence type="ECO:0000256" key="3">
    <source>
        <dbReference type="ARBA" id="ARBA00022516"/>
    </source>
</evidence>
<name>A0A0G4F9Z0_VITBC</name>
<dbReference type="OMA" id="YANCHEC"/>
<evidence type="ECO:0000256" key="9">
    <source>
        <dbReference type="ARBA" id="ARBA00023136"/>
    </source>
</evidence>
<organism evidence="12 13">
    <name type="scientific">Vitrella brassicaformis (strain CCMP3155)</name>
    <dbReference type="NCBI Taxonomy" id="1169540"/>
    <lineage>
        <taxon>Eukaryota</taxon>
        <taxon>Sar</taxon>
        <taxon>Alveolata</taxon>
        <taxon>Colpodellida</taxon>
        <taxon>Vitrellaceae</taxon>
        <taxon>Vitrella</taxon>
    </lineage>
</organism>
<keyword evidence="13" id="KW-1185">Reference proteome</keyword>
<protein>
    <recommendedName>
        <fullName evidence="11">Acyltransferase</fullName>
        <ecNumber evidence="11">2.3.1.-</ecNumber>
    </recommendedName>
</protein>
<dbReference type="GO" id="GO:0005789">
    <property type="term" value="C:endoplasmic reticulum membrane"/>
    <property type="evidence" value="ECO:0007669"/>
    <property type="project" value="UniProtKB-SubCell"/>
</dbReference>
<dbReference type="STRING" id="1169540.A0A0G4F9Z0"/>
<dbReference type="EMBL" id="CDMY01000392">
    <property type="protein sequence ID" value="CEM09090.1"/>
    <property type="molecule type" value="Genomic_DNA"/>
</dbReference>
<comment type="similarity">
    <text evidence="2 11">Belongs to the diacylglycerol acyltransferase family.</text>
</comment>
<evidence type="ECO:0000256" key="8">
    <source>
        <dbReference type="ARBA" id="ARBA00023098"/>
    </source>
</evidence>
<accession>A0A0G4F9Z0</accession>
<evidence type="ECO:0000256" key="7">
    <source>
        <dbReference type="ARBA" id="ARBA00022989"/>
    </source>
</evidence>
<evidence type="ECO:0000256" key="2">
    <source>
        <dbReference type="ARBA" id="ARBA00005420"/>
    </source>
</evidence>
<dbReference type="PANTHER" id="PTHR12317">
    <property type="entry name" value="DIACYLGLYCEROL O-ACYLTRANSFERASE"/>
    <property type="match status" value="1"/>
</dbReference>
<sequence>MLSLTVIFALFIAFLAFWVVYLWRTASHLTYLDDWGPDWFAYGVRWCLLRFFGLGGLRFGGMVCVDEKNWDLDRQYLVSWHPHGIYTVLPFLVGPLRMIETTCKIRTKAVGAVASSLFYVPLLREICLCWGARPADREILSMALKNGRTLFITPGGIYEQVHTDPKQEQLYLPKRLGWIRLAIEHGVPLLPSYSFEETRAFSVPEWGMRLARYTARKMNFPIIPLRGRWGLPQIPNPVTITLGIGRPVEVGEPDPNPSDEKVAKVLATYLEHLQEVFDMFKDQSLPPEVAKKGLVVHMRGHLSNTAVLPKYVDVMNTHTHQDSKTKKAS</sequence>
<dbReference type="Pfam" id="PF03982">
    <property type="entry name" value="DAGAT"/>
    <property type="match status" value="1"/>
</dbReference>
<dbReference type="EC" id="2.3.1.-" evidence="11"/>
<dbReference type="GO" id="GO:0004144">
    <property type="term" value="F:diacylglycerol O-acyltransferase activity"/>
    <property type="evidence" value="ECO:0007669"/>
    <property type="project" value="TreeGrafter"/>
</dbReference>
<evidence type="ECO:0000313" key="13">
    <source>
        <dbReference type="Proteomes" id="UP000041254"/>
    </source>
</evidence>
<keyword evidence="5 11" id="KW-0812">Transmembrane</keyword>
<dbReference type="VEuPathDB" id="CryptoDB:Vbra_14776"/>
<dbReference type="GO" id="GO:0019432">
    <property type="term" value="P:triglyceride biosynthetic process"/>
    <property type="evidence" value="ECO:0007669"/>
    <property type="project" value="TreeGrafter"/>
</dbReference>
<dbReference type="Proteomes" id="UP000041254">
    <property type="component" value="Unassembled WGS sequence"/>
</dbReference>
<keyword evidence="6 11" id="KW-0256">Endoplasmic reticulum</keyword>
<reference evidence="12 13" key="1">
    <citation type="submission" date="2014-11" db="EMBL/GenBank/DDBJ databases">
        <authorList>
            <person name="Zhu J."/>
            <person name="Qi W."/>
            <person name="Song R."/>
        </authorList>
    </citation>
    <scope>NUCLEOTIDE SEQUENCE [LARGE SCALE GENOMIC DNA]</scope>
</reference>
<dbReference type="OrthoDB" id="10263961at2759"/>
<keyword evidence="9 11" id="KW-0472">Membrane</keyword>
<comment type="caution">
    <text evidence="11">Lacks conserved residue(s) required for the propagation of feature annotation.</text>
</comment>
<evidence type="ECO:0000256" key="11">
    <source>
        <dbReference type="RuleBase" id="RU367023"/>
    </source>
</evidence>